<name>A0A5B7GN34_PORTR</name>
<reference evidence="2 3" key="1">
    <citation type="submission" date="2019-05" db="EMBL/GenBank/DDBJ databases">
        <title>Another draft genome of Portunus trituberculatus and its Hox gene families provides insights of decapod evolution.</title>
        <authorList>
            <person name="Jeong J.-H."/>
            <person name="Song I."/>
            <person name="Kim S."/>
            <person name="Choi T."/>
            <person name="Kim D."/>
            <person name="Ryu S."/>
            <person name="Kim W."/>
        </authorList>
    </citation>
    <scope>NUCLEOTIDE SEQUENCE [LARGE SCALE GENOMIC DNA]</scope>
    <source>
        <tissue evidence="2">Muscle</tissue>
    </source>
</reference>
<proteinExistence type="predicted"/>
<organism evidence="2 3">
    <name type="scientific">Portunus trituberculatus</name>
    <name type="common">Swimming crab</name>
    <name type="synonym">Neptunus trituberculatus</name>
    <dbReference type="NCBI Taxonomy" id="210409"/>
    <lineage>
        <taxon>Eukaryota</taxon>
        <taxon>Metazoa</taxon>
        <taxon>Ecdysozoa</taxon>
        <taxon>Arthropoda</taxon>
        <taxon>Crustacea</taxon>
        <taxon>Multicrustacea</taxon>
        <taxon>Malacostraca</taxon>
        <taxon>Eumalacostraca</taxon>
        <taxon>Eucarida</taxon>
        <taxon>Decapoda</taxon>
        <taxon>Pleocyemata</taxon>
        <taxon>Brachyura</taxon>
        <taxon>Eubrachyura</taxon>
        <taxon>Portunoidea</taxon>
        <taxon>Portunidae</taxon>
        <taxon>Portuninae</taxon>
        <taxon>Portunus</taxon>
    </lineage>
</organism>
<evidence type="ECO:0000313" key="3">
    <source>
        <dbReference type="Proteomes" id="UP000324222"/>
    </source>
</evidence>
<protein>
    <submittedName>
        <fullName evidence="2">Uncharacterized protein</fullName>
    </submittedName>
</protein>
<feature type="region of interest" description="Disordered" evidence="1">
    <location>
        <begin position="43"/>
        <end position="172"/>
    </location>
</feature>
<gene>
    <name evidence="2" type="ORF">E2C01_055664</name>
</gene>
<comment type="caution">
    <text evidence="2">The sequence shown here is derived from an EMBL/GenBank/DDBJ whole genome shotgun (WGS) entry which is preliminary data.</text>
</comment>
<accession>A0A5B7GN34</accession>
<sequence length="172" mass="18619">MIANLEPWVEEGTGWRGREGKAGVGVRLSWEAGLVNYRLDVGAEREPPPGRRPSRQGCRCNRCSTTAWTEDGRDNSRTAGSLKALPPPQPPAATRHLWRKTDTQHQQRPDGRIEDQEKEVTLDAATATTTTTNTTATTTPSHSSHSRTHSACAPPPPSEHQRTAASLPGGLG</sequence>
<feature type="compositionally biased region" description="Low complexity" evidence="1">
    <location>
        <begin position="124"/>
        <end position="143"/>
    </location>
</feature>
<dbReference type="AlphaFoldDB" id="A0A5B7GN34"/>
<evidence type="ECO:0000256" key="1">
    <source>
        <dbReference type="SAM" id="MobiDB-lite"/>
    </source>
</evidence>
<evidence type="ECO:0000313" key="2">
    <source>
        <dbReference type="EMBL" id="MPC61590.1"/>
    </source>
</evidence>
<dbReference type="EMBL" id="VSRR010018677">
    <property type="protein sequence ID" value="MPC61590.1"/>
    <property type="molecule type" value="Genomic_DNA"/>
</dbReference>
<dbReference type="Proteomes" id="UP000324222">
    <property type="component" value="Unassembled WGS sequence"/>
</dbReference>
<feature type="compositionally biased region" description="Basic and acidic residues" evidence="1">
    <location>
        <begin position="99"/>
        <end position="121"/>
    </location>
</feature>
<keyword evidence="3" id="KW-1185">Reference proteome</keyword>